<keyword evidence="1" id="KW-0732">Signal</keyword>
<dbReference type="AlphaFoldDB" id="A0A967E5F8"/>
<evidence type="ECO:0000256" key="1">
    <source>
        <dbReference type="ARBA" id="ARBA00022729"/>
    </source>
</evidence>
<name>A0A967E5F8_9FLAO</name>
<evidence type="ECO:0000313" key="4">
    <source>
        <dbReference type="Proteomes" id="UP000643701"/>
    </source>
</evidence>
<dbReference type="Pfam" id="PF18962">
    <property type="entry name" value="Por_Secre_tail"/>
    <property type="match status" value="1"/>
</dbReference>
<reference evidence="3" key="1">
    <citation type="submission" date="2020-03" db="EMBL/GenBank/DDBJ databases">
        <title>Psychroflexus Maritimus sp. nov., isolate from marine sediment.</title>
        <authorList>
            <person name="Zhong Y.-L."/>
        </authorList>
    </citation>
    <scope>NUCLEOTIDE SEQUENCE</scope>
    <source>
        <strain evidence="3">C1</strain>
    </source>
</reference>
<dbReference type="InterPro" id="IPR026444">
    <property type="entry name" value="Secre_tail"/>
</dbReference>
<gene>
    <name evidence="3" type="ORF">G7034_00015</name>
</gene>
<dbReference type="EMBL" id="JAANAS010000001">
    <property type="protein sequence ID" value="NGZ88641.1"/>
    <property type="molecule type" value="Genomic_DNA"/>
</dbReference>
<feature type="domain" description="Secretion system C-terminal sorting" evidence="2">
    <location>
        <begin position="9"/>
        <end position="66"/>
    </location>
</feature>
<evidence type="ECO:0000313" key="3">
    <source>
        <dbReference type="EMBL" id="NGZ88641.1"/>
    </source>
</evidence>
<keyword evidence="4" id="KW-1185">Reference proteome</keyword>
<proteinExistence type="predicted"/>
<accession>A0A967E5F8</accession>
<comment type="caution">
    <text evidence="3">The sequence shown here is derived from an EMBL/GenBank/DDBJ whole genome shotgun (WGS) entry which is preliminary data.</text>
</comment>
<organism evidence="3 4">
    <name type="scientific">Psychroflexus maritimus</name>
    <dbReference type="NCBI Taxonomy" id="2714865"/>
    <lineage>
        <taxon>Bacteria</taxon>
        <taxon>Pseudomonadati</taxon>
        <taxon>Bacteroidota</taxon>
        <taxon>Flavobacteriia</taxon>
        <taxon>Flavobacteriales</taxon>
        <taxon>Flavobacteriaceae</taxon>
        <taxon>Psychroflexus</taxon>
    </lineage>
</organism>
<dbReference type="Proteomes" id="UP000643701">
    <property type="component" value="Unassembled WGS sequence"/>
</dbReference>
<protein>
    <submittedName>
        <fullName evidence="3">T9SS type A sorting domain-containing protein</fullName>
    </submittedName>
</protein>
<evidence type="ECO:0000259" key="2">
    <source>
        <dbReference type="Pfam" id="PF18962"/>
    </source>
</evidence>
<sequence>MEYSIPDDERNASIMVFNMTGKLLKEFKLREKTGKIEITSDEFQPGIYLYSLISDNNEIITKKMIVK</sequence>
<dbReference type="NCBIfam" id="TIGR04183">
    <property type="entry name" value="Por_Secre_tail"/>
    <property type="match status" value="1"/>
</dbReference>